<keyword evidence="9" id="KW-0503">Monooxygenase</keyword>
<evidence type="ECO:0000256" key="4">
    <source>
        <dbReference type="ARBA" id="ARBA00022723"/>
    </source>
</evidence>
<accession>A0A401TQ42</accession>
<organism evidence="12 13">
    <name type="scientific">Chiloscyllium punctatum</name>
    <name type="common">Brownbanded bambooshark</name>
    <name type="synonym">Hemiscyllium punctatum</name>
    <dbReference type="NCBI Taxonomy" id="137246"/>
    <lineage>
        <taxon>Eukaryota</taxon>
        <taxon>Metazoa</taxon>
        <taxon>Chordata</taxon>
        <taxon>Craniata</taxon>
        <taxon>Vertebrata</taxon>
        <taxon>Chondrichthyes</taxon>
        <taxon>Elasmobranchii</taxon>
        <taxon>Galeomorphii</taxon>
        <taxon>Galeoidea</taxon>
        <taxon>Orectolobiformes</taxon>
        <taxon>Hemiscylliidae</taxon>
        <taxon>Chiloscyllium</taxon>
    </lineage>
</organism>
<keyword evidence="7" id="KW-0560">Oxidoreductase</keyword>
<dbReference type="EMBL" id="BEZZ01147784">
    <property type="protein sequence ID" value="GCC44742.1"/>
    <property type="molecule type" value="Genomic_DNA"/>
</dbReference>
<keyword evidence="6" id="KW-0492">Microsome</keyword>
<evidence type="ECO:0000256" key="8">
    <source>
        <dbReference type="ARBA" id="ARBA00023004"/>
    </source>
</evidence>
<dbReference type="GO" id="GO:0005789">
    <property type="term" value="C:endoplasmic reticulum membrane"/>
    <property type="evidence" value="ECO:0007669"/>
    <property type="project" value="UniProtKB-SubCell"/>
</dbReference>
<feature type="non-terminal residue" evidence="12">
    <location>
        <position position="1"/>
    </location>
</feature>
<dbReference type="GO" id="GO:0016125">
    <property type="term" value="P:sterol metabolic process"/>
    <property type="evidence" value="ECO:0007669"/>
    <property type="project" value="TreeGrafter"/>
</dbReference>
<evidence type="ECO:0000256" key="10">
    <source>
        <dbReference type="ARBA" id="ARBA00023098"/>
    </source>
</evidence>
<keyword evidence="13" id="KW-1185">Reference proteome</keyword>
<keyword evidence="11" id="KW-0472">Membrane</keyword>
<keyword evidence="8" id="KW-0408">Iron</keyword>
<comment type="caution">
    <text evidence="12">The sequence shown here is derived from an EMBL/GenBank/DDBJ whole genome shotgun (WGS) entry which is preliminary data.</text>
</comment>
<dbReference type="AlphaFoldDB" id="A0A401TQ42"/>
<gene>
    <name evidence="12" type="ORF">chiPu_0029082</name>
</gene>
<proteinExistence type="predicted"/>
<dbReference type="OMA" id="YALECYL"/>
<evidence type="ECO:0000313" key="12">
    <source>
        <dbReference type="EMBL" id="GCC44742.1"/>
    </source>
</evidence>
<evidence type="ECO:0000256" key="5">
    <source>
        <dbReference type="ARBA" id="ARBA00022824"/>
    </source>
</evidence>
<protein>
    <submittedName>
        <fullName evidence="12">Uncharacterized protein</fullName>
    </submittedName>
</protein>
<dbReference type="PANTHER" id="PTHR24286">
    <property type="entry name" value="CYTOCHROME P450 26"/>
    <property type="match status" value="1"/>
</dbReference>
<evidence type="ECO:0000256" key="11">
    <source>
        <dbReference type="ARBA" id="ARBA00023136"/>
    </source>
</evidence>
<dbReference type="GO" id="GO:0016705">
    <property type="term" value="F:oxidoreductase activity, acting on paired donors, with incorporation or reduction of molecular oxygen"/>
    <property type="evidence" value="ECO:0007669"/>
    <property type="project" value="InterPro"/>
</dbReference>
<sequence length="95" mass="10811">IIAKVFSHYALECYLPKIQQAIQDGIRDWSSSGEPITVYHEAKKLTFRIAVRVLLGFRVSETELNLLSESFEQLVANLFSLPLDFPFSGYRKVGC</sequence>
<dbReference type="Gene3D" id="1.10.630.10">
    <property type="entry name" value="Cytochrome P450"/>
    <property type="match status" value="1"/>
</dbReference>
<keyword evidence="4" id="KW-0479">Metal-binding</keyword>
<comment type="subcellular location">
    <subcellularLocation>
        <location evidence="3">Endoplasmic reticulum membrane</location>
        <topology evidence="3">Peripheral membrane protein</topology>
    </subcellularLocation>
    <subcellularLocation>
        <location evidence="2">Microsome membrane</location>
        <topology evidence="2">Peripheral membrane protein</topology>
    </subcellularLocation>
</comment>
<evidence type="ECO:0000256" key="9">
    <source>
        <dbReference type="ARBA" id="ARBA00023033"/>
    </source>
</evidence>
<dbReference type="SUPFAM" id="SSF48264">
    <property type="entry name" value="Cytochrome P450"/>
    <property type="match status" value="1"/>
</dbReference>
<dbReference type="GO" id="GO:0020037">
    <property type="term" value="F:heme binding"/>
    <property type="evidence" value="ECO:0007669"/>
    <property type="project" value="InterPro"/>
</dbReference>
<evidence type="ECO:0000256" key="6">
    <source>
        <dbReference type="ARBA" id="ARBA00022848"/>
    </source>
</evidence>
<dbReference type="GO" id="GO:0005506">
    <property type="term" value="F:iron ion binding"/>
    <property type="evidence" value="ECO:0007669"/>
    <property type="project" value="InterPro"/>
</dbReference>
<evidence type="ECO:0000256" key="2">
    <source>
        <dbReference type="ARBA" id="ARBA00004174"/>
    </source>
</evidence>
<dbReference type="OrthoDB" id="1372046at2759"/>
<keyword evidence="10" id="KW-0443">Lipid metabolism</keyword>
<reference evidence="12 13" key="1">
    <citation type="journal article" date="2018" name="Nat. Ecol. Evol.">
        <title>Shark genomes provide insights into elasmobranch evolution and the origin of vertebrates.</title>
        <authorList>
            <person name="Hara Y"/>
            <person name="Yamaguchi K"/>
            <person name="Onimaru K"/>
            <person name="Kadota M"/>
            <person name="Koyanagi M"/>
            <person name="Keeley SD"/>
            <person name="Tatsumi K"/>
            <person name="Tanaka K"/>
            <person name="Motone F"/>
            <person name="Kageyama Y"/>
            <person name="Nozu R"/>
            <person name="Adachi N"/>
            <person name="Nishimura O"/>
            <person name="Nakagawa R"/>
            <person name="Tanegashima C"/>
            <person name="Kiyatake I"/>
            <person name="Matsumoto R"/>
            <person name="Murakumo K"/>
            <person name="Nishida K"/>
            <person name="Terakita A"/>
            <person name="Kuratani S"/>
            <person name="Sato K"/>
            <person name="Hyodo S Kuraku.S."/>
        </authorList>
    </citation>
    <scope>NUCLEOTIDE SEQUENCE [LARGE SCALE GENOMIC DNA]</scope>
</reference>
<evidence type="ECO:0000256" key="1">
    <source>
        <dbReference type="ARBA" id="ARBA00001971"/>
    </source>
</evidence>
<comment type="cofactor">
    <cofactor evidence="1">
        <name>heme</name>
        <dbReference type="ChEBI" id="CHEBI:30413"/>
    </cofactor>
</comment>
<dbReference type="PANTHER" id="PTHR24286:SF177">
    <property type="entry name" value="CYTOCHROME P450 26B1"/>
    <property type="match status" value="1"/>
</dbReference>
<keyword evidence="5" id="KW-0256">Endoplasmic reticulum</keyword>
<evidence type="ECO:0000313" key="13">
    <source>
        <dbReference type="Proteomes" id="UP000287033"/>
    </source>
</evidence>
<dbReference type="InterPro" id="IPR036396">
    <property type="entry name" value="Cyt_P450_sf"/>
</dbReference>
<dbReference type="GO" id="GO:0004497">
    <property type="term" value="F:monooxygenase activity"/>
    <property type="evidence" value="ECO:0007669"/>
    <property type="project" value="UniProtKB-KW"/>
</dbReference>
<evidence type="ECO:0000256" key="3">
    <source>
        <dbReference type="ARBA" id="ARBA00004406"/>
    </source>
</evidence>
<name>A0A401TQ42_CHIPU</name>
<evidence type="ECO:0000256" key="7">
    <source>
        <dbReference type="ARBA" id="ARBA00023002"/>
    </source>
</evidence>
<dbReference type="STRING" id="137246.A0A401TQ42"/>
<dbReference type="Proteomes" id="UP000287033">
    <property type="component" value="Unassembled WGS sequence"/>
</dbReference>